<evidence type="ECO:0000313" key="2">
    <source>
        <dbReference type="EMBL" id="SHJ19723.1"/>
    </source>
</evidence>
<dbReference type="OrthoDB" id="1438373at2"/>
<gene>
    <name evidence="2" type="ORF">SAMN04488096_11052</name>
</gene>
<dbReference type="PROSITE" id="PS51257">
    <property type="entry name" value="PROKAR_LIPOPROTEIN"/>
    <property type="match status" value="1"/>
</dbReference>
<dbReference type="RefSeq" id="WP_073153414.1">
    <property type="nucleotide sequence ID" value="NZ_FQYY01000010.1"/>
</dbReference>
<dbReference type="EMBL" id="FQYY01000010">
    <property type="protein sequence ID" value="SHJ19723.1"/>
    <property type="molecule type" value="Genomic_DNA"/>
</dbReference>
<feature type="chain" id="PRO_5012951817" evidence="1">
    <location>
        <begin position="23"/>
        <end position="380"/>
    </location>
</feature>
<reference evidence="2 3" key="1">
    <citation type="submission" date="2016-11" db="EMBL/GenBank/DDBJ databases">
        <authorList>
            <person name="Jaros S."/>
            <person name="Januszkiewicz K."/>
            <person name="Wedrychowicz H."/>
        </authorList>
    </citation>
    <scope>NUCLEOTIDE SEQUENCE [LARGE SCALE GENOMIC DNA]</scope>
    <source>
        <strain evidence="2 3">DSM 21425</strain>
    </source>
</reference>
<organism evidence="2 3">
    <name type="scientific">Mesonia phycicola</name>
    <dbReference type="NCBI Taxonomy" id="579105"/>
    <lineage>
        <taxon>Bacteria</taxon>
        <taxon>Pseudomonadati</taxon>
        <taxon>Bacteroidota</taxon>
        <taxon>Flavobacteriia</taxon>
        <taxon>Flavobacteriales</taxon>
        <taxon>Flavobacteriaceae</taxon>
        <taxon>Mesonia</taxon>
    </lineage>
</organism>
<accession>A0A1M6HC57</accession>
<feature type="signal peptide" evidence="1">
    <location>
        <begin position="1"/>
        <end position="22"/>
    </location>
</feature>
<dbReference type="AlphaFoldDB" id="A0A1M6HC57"/>
<dbReference type="Proteomes" id="UP000184225">
    <property type="component" value="Unassembled WGS sequence"/>
</dbReference>
<sequence>MKNQYSYFVLLLVILSSCSSKTYTALYQETDVSVSNQTPYYLPKNLLQLEVIYTLNEPRVEKSGIDLPLSTSTTKITIEDPIKITNLLAPDTSRKFVITGKQLANSQFINGDSVQKNIYVEDTTTITLQNIKNSTSTLSANLTASDLETEAYNAVLEILNNISKIKTKKDLEMTYNLVSFYKSQFQTFNNDFKPYIKKSKIKYTVVIDPAKLYTEEGKWSELKNNQLYHTVYPTYIFKENTVLLDTIKLTTPKLPELKISASSKTEPIEGILCLQTSPTLLNTEINSITLDTQNINIAQYGAIKRITKEDLQATNKSFPVLFKINNAEQIINDKENIEPIEFNSSQTITESQIAIKKAYKEKLQNIDLLIKKLEERKAAL</sequence>
<protein>
    <submittedName>
        <fullName evidence="2">Uncharacterized protein</fullName>
    </submittedName>
</protein>
<proteinExistence type="predicted"/>
<dbReference type="STRING" id="579105.SAMN04488096_11052"/>
<keyword evidence="1" id="KW-0732">Signal</keyword>
<name>A0A1M6HC57_9FLAO</name>
<evidence type="ECO:0000313" key="3">
    <source>
        <dbReference type="Proteomes" id="UP000184225"/>
    </source>
</evidence>
<keyword evidence="3" id="KW-1185">Reference proteome</keyword>
<evidence type="ECO:0000256" key="1">
    <source>
        <dbReference type="SAM" id="SignalP"/>
    </source>
</evidence>